<reference evidence="2" key="1">
    <citation type="submission" date="2022-03" db="EMBL/GenBank/DDBJ databases">
        <title>Cryobacterium sp. nov. strain ZS14-85, isolated from Antarctic soil.</title>
        <authorList>
            <person name="Li J."/>
            <person name="Niu G."/>
        </authorList>
    </citation>
    <scope>NUCLEOTIDE SEQUENCE</scope>
    <source>
        <strain evidence="2">ZS14-85</strain>
    </source>
</reference>
<dbReference type="Proteomes" id="UP001165341">
    <property type="component" value="Unassembled WGS sequence"/>
</dbReference>
<evidence type="ECO:0000313" key="2">
    <source>
        <dbReference type="EMBL" id="MCI4657218.1"/>
    </source>
</evidence>
<evidence type="ECO:0000313" key="3">
    <source>
        <dbReference type="Proteomes" id="UP001165341"/>
    </source>
</evidence>
<name>A0AA41UE95_9MICO</name>
<dbReference type="InterPro" id="IPR046538">
    <property type="entry name" value="DUF6603"/>
</dbReference>
<evidence type="ECO:0000259" key="1">
    <source>
        <dbReference type="Pfam" id="PF20248"/>
    </source>
</evidence>
<dbReference type="Pfam" id="PF20248">
    <property type="entry name" value="DUF6603"/>
    <property type="match status" value="1"/>
</dbReference>
<protein>
    <recommendedName>
        <fullName evidence="1">DUF6603 domain-containing protein</fullName>
    </recommendedName>
</protein>
<gene>
    <name evidence="2" type="ORF">MQH31_05255</name>
</gene>
<dbReference type="RefSeq" id="WP_243011190.1">
    <property type="nucleotide sequence ID" value="NZ_JALGAR010000001.1"/>
</dbReference>
<organism evidence="2 3">
    <name type="scientific">Cryobacterium zhongshanensis</name>
    <dbReference type="NCBI Taxonomy" id="2928153"/>
    <lineage>
        <taxon>Bacteria</taxon>
        <taxon>Bacillati</taxon>
        <taxon>Actinomycetota</taxon>
        <taxon>Actinomycetes</taxon>
        <taxon>Micrococcales</taxon>
        <taxon>Microbacteriaceae</taxon>
        <taxon>Cryobacterium</taxon>
    </lineage>
</organism>
<accession>A0AA41UE95</accession>
<dbReference type="EMBL" id="JALGAR010000001">
    <property type="protein sequence ID" value="MCI4657218.1"/>
    <property type="molecule type" value="Genomic_DNA"/>
</dbReference>
<feature type="domain" description="DUF6603" evidence="1">
    <location>
        <begin position="317"/>
        <end position="887"/>
    </location>
</feature>
<dbReference type="AlphaFoldDB" id="A0AA41UE95"/>
<sequence>MTDIGTGFLNGIEAFANSRLGALSGTSFKDTVPFLESIVTFGAVGDVKPTFDKLKADIKAAVALVEPIADKLKKQTELIAKMVKESADDIDKDDFNVDTAARVAVRIGMALAAMDEAFNIVAKELARKADGTVDEAIRSGLMDVWNPWAQPFKNLGAGSGKLLNSFGKNVLGVDDLVKKLGDNLALDRTDGKFLLAATFLRSGQVKLGAMTLDQVTFEAFLQFSDREIANPTAEEKTRLLERDGKWFLGDVAILGLRFRTILQPGLTSDPLLAKVMPGSEDPKATTLTTVSLDTGQGFYLGDGRGNEKAVLPTRFSFPGVELREVAFGLVRNPAREVTGFELTTSIAAKLGDVIGLQIVGSGFVVTPEGQAEQQAVFNLPVSPRWPDAIGLRVKAGPVTGGGFIQRVERTYKVDGQDVKRVEFGGVVQLQILKFGLSAIVILSPDPFSIVLVIGVRFPVAIDLSMGFTLNGIGGILALNRGLDLEELRSGMKEHILDKMLFPDNPVAEAPKLLDKVAHVFPPKDGGFVFGPIVELGWGSQAKFVEMKLGVVLALPDPMIVILGSLRVRVPTKEAPITDIRADVFVAITPDYLLLFASMRDSTVAGIKISGDLGLYIQWSGTGAFEFSVGGFHPEYEKLTGGKPKLGDMDRVTIDLSPSKAISFVIKAYFAITAGSVMLGVDGRLNADFSVIVAKAWLTLDMIFIWAPRFAFKITIEVGVEVELLGCTLCSIVFRGSLEGTTPFRLAGHIKVDVWFLPTFDEDLGPVEWGEKPTPITATVDALQIAAAAMNEPDAWKVQLPDHAAQLVTLAEVDDIEGRVAHPLAGLEVSQTQVPLGVAIARIGSAAVKADMVTIGTPTASPDSGLVGAVSELKTAFAPGQFFALEGESLLARSGFEDMTGGCRIAAATTPKVGTATPATVAYQTYVRNPDEPSAMIEFTGAFAVISSSYATKTNVGRAVREVGNPYTQPAPPNAGVTVSDKGTSTIADAATGATLLAGLGELSATQAALVTTAVNIESAATATRMIVKG</sequence>
<comment type="caution">
    <text evidence="2">The sequence shown here is derived from an EMBL/GenBank/DDBJ whole genome shotgun (WGS) entry which is preliminary data.</text>
</comment>
<proteinExistence type="predicted"/>
<keyword evidence="3" id="KW-1185">Reference proteome</keyword>